<comment type="catalytic activity">
    <reaction evidence="6">
        <text>2 a quinone + NADH + H(+) = 2 a 1,4-benzosemiquinone + NAD(+)</text>
        <dbReference type="Rhea" id="RHEA:65952"/>
        <dbReference type="ChEBI" id="CHEBI:15378"/>
        <dbReference type="ChEBI" id="CHEBI:57540"/>
        <dbReference type="ChEBI" id="CHEBI:57945"/>
        <dbReference type="ChEBI" id="CHEBI:132124"/>
        <dbReference type="ChEBI" id="CHEBI:134225"/>
    </reaction>
</comment>
<gene>
    <name evidence="6" type="primary">azoR</name>
    <name evidence="8" type="ORF">FCE95_08775</name>
</gene>
<comment type="function">
    <text evidence="6">Also exhibits azoreductase activity. Catalyzes the reductive cleavage of the azo bond in aromatic azo compounds to the corresponding amines.</text>
</comment>
<comment type="caution">
    <text evidence="8">The sequence shown here is derived from an EMBL/GenBank/DDBJ whole genome shotgun (WGS) entry which is preliminary data.</text>
</comment>
<evidence type="ECO:0000256" key="3">
    <source>
        <dbReference type="ARBA" id="ARBA00023002"/>
    </source>
</evidence>
<dbReference type="EMBL" id="SZUA01000002">
    <property type="protein sequence ID" value="TKR30224.1"/>
    <property type="molecule type" value="Genomic_DNA"/>
</dbReference>
<evidence type="ECO:0000256" key="4">
    <source>
        <dbReference type="ARBA" id="ARBA00023027"/>
    </source>
</evidence>
<dbReference type="GO" id="GO:0009055">
    <property type="term" value="F:electron transfer activity"/>
    <property type="evidence" value="ECO:0007669"/>
    <property type="project" value="UniProtKB-UniRule"/>
</dbReference>
<evidence type="ECO:0000256" key="6">
    <source>
        <dbReference type="HAMAP-Rule" id="MF_01216"/>
    </source>
</evidence>
<dbReference type="Proteomes" id="UP000308707">
    <property type="component" value="Unassembled WGS sequence"/>
</dbReference>
<feature type="domain" description="Flavodoxin-like fold" evidence="7">
    <location>
        <begin position="4"/>
        <end position="201"/>
    </location>
</feature>
<comment type="caution">
    <text evidence="6">Lacks conserved residue(s) required for the propagation of feature annotation.</text>
</comment>
<keyword evidence="9" id="KW-1185">Reference proteome</keyword>
<name>A0A4U5JL68_9GAMM</name>
<keyword evidence="1 6" id="KW-0285">Flavoprotein</keyword>
<dbReference type="Gene3D" id="3.40.50.360">
    <property type="match status" value="1"/>
</dbReference>
<sequence length="209" mass="23562">MTDLLYIEASPRKQRSHSIAVAEAFLHAYRQAKPDAVVDKLDLWRESLPAMDGAILDAKYAILAKQPHSEEQRQAWGDIERVVARFAAADRLLFSVPMWNFNVPYVLKHYIDVVTQPTLTFSFSPEAGYRGLLQGKRALVVYASSGDYLPGTTNPRPDYQKPFLEAWLRFVGIHDFETVAVQPTIGNPDLLRATTDDAVRRVVELAADF</sequence>
<dbReference type="GO" id="GO:0010181">
    <property type="term" value="F:FMN binding"/>
    <property type="evidence" value="ECO:0007669"/>
    <property type="project" value="UniProtKB-UniRule"/>
</dbReference>
<dbReference type="InterPro" id="IPR003680">
    <property type="entry name" value="Flavodoxin_fold"/>
</dbReference>
<feature type="binding site" evidence="6">
    <location>
        <position position="10"/>
    </location>
    <ligand>
        <name>FMN</name>
        <dbReference type="ChEBI" id="CHEBI:58210"/>
    </ligand>
</feature>
<dbReference type="PANTHER" id="PTHR43741:SF4">
    <property type="entry name" value="FMN-DEPENDENT NADH:QUINONE OXIDOREDUCTASE"/>
    <property type="match status" value="1"/>
</dbReference>
<dbReference type="Pfam" id="PF02525">
    <property type="entry name" value="Flavodoxin_2"/>
    <property type="match status" value="1"/>
</dbReference>
<dbReference type="OrthoDB" id="9787136at2"/>
<comment type="cofactor">
    <cofactor evidence="6">
        <name>FMN</name>
        <dbReference type="ChEBI" id="CHEBI:58210"/>
    </cofactor>
    <text evidence="6">Binds 1 FMN per subunit.</text>
</comment>
<dbReference type="AlphaFoldDB" id="A0A4U5JL68"/>
<feature type="binding site" evidence="6">
    <location>
        <begin position="98"/>
        <end position="101"/>
    </location>
    <ligand>
        <name>FMN</name>
        <dbReference type="ChEBI" id="CHEBI:58210"/>
    </ligand>
</feature>
<dbReference type="GO" id="GO:0016655">
    <property type="term" value="F:oxidoreductase activity, acting on NAD(P)H, quinone or similar compound as acceptor"/>
    <property type="evidence" value="ECO:0007669"/>
    <property type="project" value="InterPro"/>
</dbReference>
<evidence type="ECO:0000313" key="9">
    <source>
        <dbReference type="Proteomes" id="UP000308707"/>
    </source>
</evidence>
<keyword evidence="3 6" id="KW-0560">Oxidoreductase</keyword>
<evidence type="ECO:0000256" key="5">
    <source>
        <dbReference type="ARBA" id="ARBA00048542"/>
    </source>
</evidence>
<evidence type="ECO:0000256" key="2">
    <source>
        <dbReference type="ARBA" id="ARBA00022643"/>
    </source>
</evidence>
<evidence type="ECO:0000256" key="1">
    <source>
        <dbReference type="ARBA" id="ARBA00022630"/>
    </source>
</evidence>
<dbReference type="SUPFAM" id="SSF52218">
    <property type="entry name" value="Flavoproteins"/>
    <property type="match status" value="1"/>
</dbReference>
<comment type="function">
    <text evidence="6">Quinone reductase that provides resistance to thiol-specific stress caused by electrophilic quinones.</text>
</comment>
<organism evidence="8 9">
    <name type="scientific">Luteimonas gilva</name>
    <dbReference type="NCBI Taxonomy" id="2572684"/>
    <lineage>
        <taxon>Bacteria</taxon>
        <taxon>Pseudomonadati</taxon>
        <taxon>Pseudomonadota</taxon>
        <taxon>Gammaproteobacteria</taxon>
        <taxon>Lysobacterales</taxon>
        <taxon>Lysobacteraceae</taxon>
        <taxon>Luteimonas</taxon>
    </lineage>
</organism>
<evidence type="ECO:0000259" key="7">
    <source>
        <dbReference type="Pfam" id="PF02525"/>
    </source>
</evidence>
<dbReference type="GO" id="GO:0016652">
    <property type="term" value="F:oxidoreductase activity, acting on NAD(P)H as acceptor"/>
    <property type="evidence" value="ECO:0007669"/>
    <property type="project" value="UniProtKB-UniRule"/>
</dbReference>
<comment type="catalytic activity">
    <reaction evidence="5">
        <text>N,N-dimethyl-1,4-phenylenediamine + anthranilate + 2 NAD(+) = 2-(4-dimethylaminophenyl)diazenylbenzoate + 2 NADH + 2 H(+)</text>
        <dbReference type="Rhea" id="RHEA:55872"/>
        <dbReference type="ChEBI" id="CHEBI:15378"/>
        <dbReference type="ChEBI" id="CHEBI:15783"/>
        <dbReference type="ChEBI" id="CHEBI:16567"/>
        <dbReference type="ChEBI" id="CHEBI:57540"/>
        <dbReference type="ChEBI" id="CHEBI:57945"/>
        <dbReference type="ChEBI" id="CHEBI:71579"/>
        <dbReference type="EC" id="1.7.1.17"/>
    </reaction>
    <physiologicalReaction direction="right-to-left" evidence="5">
        <dbReference type="Rhea" id="RHEA:55874"/>
    </physiologicalReaction>
</comment>
<dbReference type="HAMAP" id="MF_01216">
    <property type="entry name" value="Azoreductase_type1"/>
    <property type="match status" value="1"/>
</dbReference>
<comment type="subunit">
    <text evidence="6">Homodimer.</text>
</comment>
<proteinExistence type="inferred from homology"/>
<keyword evidence="2 6" id="KW-0288">FMN</keyword>
<evidence type="ECO:0000313" key="8">
    <source>
        <dbReference type="EMBL" id="TKR30224.1"/>
    </source>
</evidence>
<dbReference type="PANTHER" id="PTHR43741">
    <property type="entry name" value="FMN-DEPENDENT NADH-AZOREDUCTASE 1"/>
    <property type="match status" value="1"/>
</dbReference>
<dbReference type="InterPro" id="IPR023048">
    <property type="entry name" value="NADH:quinone_OxRdtase_FMN_depd"/>
</dbReference>
<dbReference type="EC" id="1.6.5.-" evidence="6"/>
<dbReference type="InterPro" id="IPR050104">
    <property type="entry name" value="FMN-dep_NADH:Q_OxRdtase_AzoR1"/>
</dbReference>
<reference evidence="8 9" key="1">
    <citation type="submission" date="2019-04" db="EMBL/GenBank/DDBJ databases">
        <title>Reference strain of H23.</title>
        <authorList>
            <person name="Luo X."/>
        </authorList>
    </citation>
    <scope>NUCLEOTIDE SEQUENCE [LARGE SCALE GENOMIC DNA]</scope>
    <source>
        <strain evidence="8 9">H23</strain>
    </source>
</reference>
<dbReference type="InterPro" id="IPR029039">
    <property type="entry name" value="Flavoprotein-like_sf"/>
</dbReference>
<feature type="binding site" evidence="6">
    <location>
        <begin position="16"/>
        <end position="18"/>
    </location>
    <ligand>
        <name>FMN</name>
        <dbReference type="ChEBI" id="CHEBI:58210"/>
    </ligand>
</feature>
<comment type="similarity">
    <text evidence="6">Belongs to the azoreductase type 1 family.</text>
</comment>
<accession>A0A4U5JL68</accession>
<dbReference type="RefSeq" id="WP_137266654.1">
    <property type="nucleotide sequence ID" value="NZ_SZUA01000002.1"/>
</dbReference>
<keyword evidence="4 6" id="KW-0520">NAD</keyword>
<dbReference type="EC" id="1.7.1.17" evidence="6"/>
<protein>
    <recommendedName>
        <fullName evidence="6">FMN dependent NADH:quinone oxidoreductase</fullName>
        <ecNumber evidence="6">1.6.5.-</ecNumber>
    </recommendedName>
    <alternativeName>
        <fullName evidence="6">Azo-dye reductase</fullName>
    </alternativeName>
    <alternativeName>
        <fullName evidence="6">FMN-dependent NADH-azo compound oxidoreductase</fullName>
    </alternativeName>
    <alternativeName>
        <fullName evidence="6">FMN-dependent NADH-azoreductase</fullName>
        <ecNumber evidence="6">1.7.1.17</ecNumber>
    </alternativeName>
</protein>